<gene>
    <name evidence="1" type="ORF">PLAN_40861</name>
</gene>
<sequence length="40" mass="4527">MKFLAILNENQQANKSVTVPITCLNEGKLGTREGYWEGWS</sequence>
<dbReference type="AlphaFoldDB" id="A0A6J7ZPY1"/>
<organism evidence="1 2">
    <name type="scientific">Planktothrix rubescens CCAP 1459/22</name>
    <dbReference type="NCBI Taxonomy" id="329571"/>
    <lineage>
        <taxon>Bacteria</taxon>
        <taxon>Bacillati</taxon>
        <taxon>Cyanobacteriota</taxon>
        <taxon>Cyanophyceae</taxon>
        <taxon>Oscillatoriophycideae</taxon>
        <taxon>Oscillatoriales</taxon>
        <taxon>Microcoleaceae</taxon>
        <taxon>Planktothrix</taxon>
    </lineage>
</organism>
<accession>A0A6J7ZPY1</accession>
<protein>
    <submittedName>
        <fullName evidence="1">Uncharacterized protein</fullName>
    </submittedName>
</protein>
<proteinExistence type="predicted"/>
<dbReference type="EMBL" id="LR812490">
    <property type="protein sequence ID" value="CAC5344446.1"/>
    <property type="molecule type" value="Genomic_DNA"/>
</dbReference>
<comment type="caution">
    <text evidence="1">The sequence shown here is derived from an EMBL/GenBank/DDBJ whole genome shotgun (WGS) entry which is preliminary data.</text>
</comment>
<evidence type="ECO:0000313" key="2">
    <source>
        <dbReference type="Proteomes" id="UP000196521"/>
    </source>
</evidence>
<name>A0A6J7ZPY1_PLARU</name>
<evidence type="ECO:0000313" key="1">
    <source>
        <dbReference type="EMBL" id="CAC5344446.1"/>
    </source>
</evidence>
<keyword evidence="2" id="KW-1185">Reference proteome</keyword>
<reference evidence="1" key="1">
    <citation type="submission" date="2020-05" db="EMBL/GenBank/DDBJ databases">
        <authorList>
            <consortium name="Genoscope - CEA"/>
            <person name="William W."/>
        </authorList>
    </citation>
    <scope>NUCLEOTIDE SEQUENCE [LARGE SCALE GENOMIC DNA]</scope>
    <source>
        <strain evidence="1">PCC 7821</strain>
    </source>
</reference>
<dbReference type="Proteomes" id="UP000196521">
    <property type="component" value="Chromosome"/>
</dbReference>
<dbReference type="EMBL" id="CZCZ02000014">
    <property type="protein sequence ID" value="CAC5344446.1"/>
    <property type="molecule type" value="Genomic_DNA"/>
</dbReference>